<evidence type="ECO:0000256" key="7">
    <source>
        <dbReference type="SAM" id="Phobius"/>
    </source>
</evidence>
<protein>
    <submittedName>
        <fullName evidence="8">Putative oxidoreductase</fullName>
    </submittedName>
</protein>
<reference evidence="8 9" key="1">
    <citation type="submission" date="2017-02" db="EMBL/GenBank/DDBJ databases">
        <authorList>
            <person name="Peterson S.W."/>
        </authorList>
    </citation>
    <scope>NUCLEOTIDE SEQUENCE [LARGE SCALE GENOMIC DNA]</scope>
    <source>
        <strain evidence="8 9">VKM Ac-2059</strain>
    </source>
</reference>
<evidence type="ECO:0000256" key="2">
    <source>
        <dbReference type="ARBA" id="ARBA00006679"/>
    </source>
</evidence>
<evidence type="ECO:0000256" key="3">
    <source>
        <dbReference type="ARBA" id="ARBA00022475"/>
    </source>
</evidence>
<comment type="similarity">
    <text evidence="2">Belongs to the DoxX family.</text>
</comment>
<dbReference type="GO" id="GO:0005886">
    <property type="term" value="C:plasma membrane"/>
    <property type="evidence" value="ECO:0007669"/>
    <property type="project" value="UniProtKB-SubCell"/>
</dbReference>
<evidence type="ECO:0000256" key="5">
    <source>
        <dbReference type="ARBA" id="ARBA00022989"/>
    </source>
</evidence>
<organism evidence="8 9">
    <name type="scientific">Okibacterium fritillariae</name>
    <dbReference type="NCBI Taxonomy" id="123320"/>
    <lineage>
        <taxon>Bacteria</taxon>
        <taxon>Bacillati</taxon>
        <taxon>Actinomycetota</taxon>
        <taxon>Actinomycetes</taxon>
        <taxon>Micrococcales</taxon>
        <taxon>Microbacteriaceae</taxon>
        <taxon>Okibacterium</taxon>
    </lineage>
</organism>
<dbReference type="Pfam" id="PF07681">
    <property type="entry name" value="DoxX"/>
    <property type="match status" value="1"/>
</dbReference>
<evidence type="ECO:0000313" key="8">
    <source>
        <dbReference type="EMBL" id="SKC60119.1"/>
    </source>
</evidence>
<dbReference type="InterPro" id="IPR051907">
    <property type="entry name" value="DoxX-like_oxidoreductase"/>
</dbReference>
<dbReference type="EMBL" id="FUZP01000002">
    <property type="protein sequence ID" value="SKC60119.1"/>
    <property type="molecule type" value="Genomic_DNA"/>
</dbReference>
<evidence type="ECO:0000256" key="6">
    <source>
        <dbReference type="ARBA" id="ARBA00023136"/>
    </source>
</evidence>
<evidence type="ECO:0000313" key="9">
    <source>
        <dbReference type="Proteomes" id="UP000190857"/>
    </source>
</evidence>
<dbReference type="AlphaFoldDB" id="A0A1T5K9F7"/>
<sequence>MFQRTSTSAGLLLLRLAVGGIFIAHGAQKLFVIGLPGVQQMFEGMGLPAPAILAPVVALVELLGGLLLVLGLGTRIAGIALAVVSVGALVTAHLPAGFFAQDGGIEFTLLLAVASVVPALTGAGAFSIDAVIASRRGQTARSPRAATA</sequence>
<dbReference type="OrthoDB" id="1122432at2"/>
<evidence type="ECO:0000256" key="1">
    <source>
        <dbReference type="ARBA" id="ARBA00004651"/>
    </source>
</evidence>
<keyword evidence="6 7" id="KW-0472">Membrane</keyword>
<keyword evidence="9" id="KW-1185">Reference proteome</keyword>
<evidence type="ECO:0000256" key="4">
    <source>
        <dbReference type="ARBA" id="ARBA00022692"/>
    </source>
</evidence>
<dbReference type="RefSeq" id="WP_079728101.1">
    <property type="nucleotide sequence ID" value="NZ_FUZP01000002.1"/>
</dbReference>
<keyword evidence="5 7" id="KW-1133">Transmembrane helix</keyword>
<proteinExistence type="inferred from homology"/>
<dbReference type="Proteomes" id="UP000190857">
    <property type="component" value="Unassembled WGS sequence"/>
</dbReference>
<dbReference type="InterPro" id="IPR032808">
    <property type="entry name" value="DoxX"/>
</dbReference>
<feature type="transmembrane region" description="Helical" evidence="7">
    <location>
        <begin position="50"/>
        <end position="72"/>
    </location>
</feature>
<name>A0A1T5K9F7_9MICO</name>
<feature type="transmembrane region" description="Helical" evidence="7">
    <location>
        <begin position="107"/>
        <end position="132"/>
    </location>
</feature>
<accession>A0A1T5K9F7</accession>
<dbReference type="STRING" id="123320.SAMN06309945_2022"/>
<comment type="subcellular location">
    <subcellularLocation>
        <location evidence="1">Cell membrane</location>
        <topology evidence="1">Multi-pass membrane protein</topology>
    </subcellularLocation>
</comment>
<dbReference type="PANTHER" id="PTHR33452">
    <property type="entry name" value="OXIDOREDUCTASE CATD-RELATED"/>
    <property type="match status" value="1"/>
</dbReference>
<keyword evidence="3" id="KW-1003">Cell membrane</keyword>
<gene>
    <name evidence="8" type="ORF">SAMN06309945_2022</name>
</gene>
<dbReference type="PANTHER" id="PTHR33452:SF1">
    <property type="entry name" value="INNER MEMBRANE PROTEIN YPHA-RELATED"/>
    <property type="match status" value="1"/>
</dbReference>
<feature type="transmembrane region" description="Helical" evidence="7">
    <location>
        <begin position="79"/>
        <end position="101"/>
    </location>
</feature>
<keyword evidence="4 7" id="KW-0812">Transmembrane</keyword>